<dbReference type="EMBL" id="LECT01000006">
    <property type="protein sequence ID" value="KLU07510.1"/>
    <property type="molecule type" value="Genomic_DNA"/>
</dbReference>
<gene>
    <name evidence="8" type="ORF">RISK_000588</name>
</gene>
<keyword evidence="9" id="KW-1185">Reference proteome</keyword>
<dbReference type="OrthoDB" id="9810775at2"/>
<feature type="domain" description="Radical SAM core" evidence="6">
    <location>
        <begin position="55"/>
        <end position="191"/>
    </location>
</feature>
<sequence>MQLSLLRSKSELANAAMQREILEGEGTPRQPTFNQKMQASGLGKLRATSIEVLQINVGKLCNQTCTHCHVDAGPDRRESMSRETAEQIIDVLASHDIPTLDITGGAPEMNPHFRWIVEQAHKLGRRVIDRCNLTILMANGFKDLPEFLADHDVEVVASLPCYLEENCDSQRGDGVFRRSIDALRRLNSLGYGIPGSRRKLSLVYNPIGLALPPLQDELEATYRRELKSRYDIVFSELHTITNLPISRFLDDLLKQGKLDEYLQTLIDQFNPLTVDGVMCRSMVSVDWQGRLFDCDFNQMLNIELEPGMPGTIHDFDAERLTSRTIMTGRHCFGCTAGCGSSCQGAVLKPQSEFAS</sequence>
<evidence type="ECO:0000256" key="3">
    <source>
        <dbReference type="ARBA" id="ARBA00022723"/>
    </source>
</evidence>
<dbReference type="Pfam" id="PF04055">
    <property type="entry name" value="Radical_SAM"/>
    <property type="match status" value="1"/>
</dbReference>
<evidence type="ECO:0000313" key="8">
    <source>
        <dbReference type="EMBL" id="KLU07510.1"/>
    </source>
</evidence>
<evidence type="ECO:0000256" key="5">
    <source>
        <dbReference type="ARBA" id="ARBA00023014"/>
    </source>
</evidence>
<evidence type="ECO:0000259" key="6">
    <source>
        <dbReference type="Pfam" id="PF04055"/>
    </source>
</evidence>
<keyword evidence="5" id="KW-0411">Iron-sulfur</keyword>
<proteinExistence type="predicted"/>
<organism evidence="8 9">
    <name type="scientific">Rhodopirellula islandica</name>
    <dbReference type="NCBI Taxonomy" id="595434"/>
    <lineage>
        <taxon>Bacteria</taxon>
        <taxon>Pseudomonadati</taxon>
        <taxon>Planctomycetota</taxon>
        <taxon>Planctomycetia</taxon>
        <taxon>Pirellulales</taxon>
        <taxon>Pirellulaceae</taxon>
        <taxon>Rhodopirellula</taxon>
    </lineage>
</organism>
<dbReference type="Pfam" id="PF12345">
    <property type="entry name" value="DUF3641"/>
    <property type="match status" value="1"/>
</dbReference>
<keyword evidence="4" id="KW-0408">Iron</keyword>
<dbReference type="Proteomes" id="UP000036367">
    <property type="component" value="Unassembled WGS sequence"/>
</dbReference>
<evidence type="ECO:0000256" key="2">
    <source>
        <dbReference type="ARBA" id="ARBA00022691"/>
    </source>
</evidence>
<dbReference type="PANTHER" id="PTHR43728">
    <property type="entry name" value="SLR0304 PROTEIN"/>
    <property type="match status" value="1"/>
</dbReference>
<dbReference type="STRING" id="595434.RISK_000588"/>
<evidence type="ECO:0000256" key="4">
    <source>
        <dbReference type="ARBA" id="ARBA00023004"/>
    </source>
</evidence>
<dbReference type="InterPro" id="IPR024521">
    <property type="entry name" value="ArsS-like_C"/>
</dbReference>
<dbReference type="InterPro" id="IPR007197">
    <property type="entry name" value="rSAM"/>
</dbReference>
<dbReference type="InterPro" id="IPR013785">
    <property type="entry name" value="Aldolase_TIM"/>
</dbReference>
<accession>A0A0J1BM03</accession>
<keyword evidence="2" id="KW-0949">S-adenosyl-L-methionine</keyword>
<dbReference type="NCBIfam" id="TIGR04167">
    <property type="entry name" value="rSAM_SeCys"/>
    <property type="match status" value="1"/>
</dbReference>
<dbReference type="InterPro" id="IPR026351">
    <property type="entry name" value="rSAM_ArsS-like"/>
</dbReference>
<evidence type="ECO:0000259" key="7">
    <source>
        <dbReference type="Pfam" id="PF12345"/>
    </source>
</evidence>
<dbReference type="RefSeq" id="WP_047812732.1">
    <property type="nucleotide sequence ID" value="NZ_LECT01000006.1"/>
</dbReference>
<evidence type="ECO:0000256" key="1">
    <source>
        <dbReference type="ARBA" id="ARBA00001966"/>
    </source>
</evidence>
<keyword evidence="3" id="KW-0479">Metal-binding</keyword>
<protein>
    <submittedName>
        <fullName evidence="8">Radical SAM</fullName>
    </submittedName>
</protein>
<dbReference type="GO" id="GO:0003824">
    <property type="term" value="F:catalytic activity"/>
    <property type="evidence" value="ECO:0007669"/>
    <property type="project" value="InterPro"/>
</dbReference>
<feature type="domain" description="Arsenosugar biosynthesis radical SAM protein ArsS-like C-terminal" evidence="7">
    <location>
        <begin position="211"/>
        <end position="345"/>
    </location>
</feature>
<dbReference type="SFLD" id="SFLDG01067">
    <property type="entry name" value="SPASM/twitch_domain_containing"/>
    <property type="match status" value="1"/>
</dbReference>
<name>A0A0J1BM03_RHOIS</name>
<dbReference type="Gene3D" id="3.20.20.70">
    <property type="entry name" value="Aldolase class I"/>
    <property type="match status" value="1"/>
</dbReference>
<dbReference type="SFLD" id="SFLDS00029">
    <property type="entry name" value="Radical_SAM"/>
    <property type="match status" value="1"/>
</dbReference>
<evidence type="ECO:0000313" key="9">
    <source>
        <dbReference type="Proteomes" id="UP000036367"/>
    </source>
</evidence>
<dbReference type="PATRIC" id="fig|595434.4.peg.570"/>
<dbReference type="PANTHER" id="PTHR43728:SF1">
    <property type="entry name" value="FE-S OXIDOREDUCTASE"/>
    <property type="match status" value="1"/>
</dbReference>
<dbReference type="InterPro" id="IPR058240">
    <property type="entry name" value="rSAM_sf"/>
</dbReference>
<dbReference type="GO" id="GO:0051536">
    <property type="term" value="F:iron-sulfur cluster binding"/>
    <property type="evidence" value="ECO:0007669"/>
    <property type="project" value="UniProtKB-KW"/>
</dbReference>
<comment type="caution">
    <text evidence="8">The sequence shown here is derived from an EMBL/GenBank/DDBJ whole genome shotgun (WGS) entry which is preliminary data.</text>
</comment>
<dbReference type="CDD" id="cd01335">
    <property type="entry name" value="Radical_SAM"/>
    <property type="match status" value="1"/>
</dbReference>
<dbReference type="SUPFAM" id="SSF102114">
    <property type="entry name" value="Radical SAM enzymes"/>
    <property type="match status" value="1"/>
</dbReference>
<dbReference type="GO" id="GO:0046872">
    <property type="term" value="F:metal ion binding"/>
    <property type="evidence" value="ECO:0007669"/>
    <property type="project" value="UniProtKB-KW"/>
</dbReference>
<dbReference type="AlphaFoldDB" id="A0A0J1BM03"/>
<reference evidence="8" key="1">
    <citation type="submission" date="2015-05" db="EMBL/GenBank/DDBJ databases">
        <title>Permanent draft genome of Rhodopirellula islandicus K833.</title>
        <authorList>
            <person name="Kizina J."/>
            <person name="Richter M."/>
            <person name="Glockner F.O."/>
            <person name="Harder J."/>
        </authorList>
    </citation>
    <scope>NUCLEOTIDE SEQUENCE [LARGE SCALE GENOMIC DNA]</scope>
    <source>
        <strain evidence="8">K833</strain>
    </source>
</reference>
<comment type="cofactor">
    <cofactor evidence="1">
        <name>[4Fe-4S] cluster</name>
        <dbReference type="ChEBI" id="CHEBI:49883"/>
    </cofactor>
</comment>